<feature type="region of interest" description="Disordered" evidence="6">
    <location>
        <begin position="346"/>
        <end position="399"/>
    </location>
</feature>
<feature type="compositionally biased region" description="Polar residues" evidence="6">
    <location>
        <begin position="347"/>
        <end position="364"/>
    </location>
</feature>
<evidence type="ECO:0000256" key="3">
    <source>
        <dbReference type="ARBA" id="ARBA00023125"/>
    </source>
</evidence>
<dbReference type="EMBL" id="AM425725">
    <property type="protein sequence ID" value="CAN73367.1"/>
    <property type="molecule type" value="Genomic_DNA"/>
</dbReference>
<keyword evidence="5" id="KW-0539">Nucleus</keyword>
<dbReference type="PANTHER" id="PTHR16223">
    <property type="entry name" value="TRANSCRIPTION FACTOR BHLH83-RELATED"/>
    <property type="match status" value="1"/>
</dbReference>
<dbReference type="GO" id="GO:0046983">
    <property type="term" value="F:protein dimerization activity"/>
    <property type="evidence" value="ECO:0007669"/>
    <property type="project" value="InterPro"/>
</dbReference>
<dbReference type="InterPro" id="IPR036638">
    <property type="entry name" value="HLH_DNA-bd_sf"/>
</dbReference>
<dbReference type="ExpressionAtlas" id="A5AFW3">
    <property type="expression patterns" value="baseline and differential"/>
</dbReference>
<dbReference type="GO" id="GO:0005634">
    <property type="term" value="C:nucleus"/>
    <property type="evidence" value="ECO:0007669"/>
    <property type="project" value="UniProtKB-SubCell"/>
</dbReference>
<evidence type="ECO:0000313" key="8">
    <source>
        <dbReference type="EMBL" id="CAN73367.1"/>
    </source>
</evidence>
<name>A5AFW3_VITVI</name>
<proteinExistence type="predicted"/>
<keyword evidence="2" id="KW-0805">Transcription regulation</keyword>
<reference evidence="8" key="1">
    <citation type="journal article" date="2007" name="PLoS ONE">
        <title>The first genome sequence of an elite grapevine cultivar (Pinot noir Vitis vinifera L.): coping with a highly heterozygous genome.</title>
        <authorList>
            <person name="Velasco R."/>
            <person name="Zharkikh A."/>
            <person name="Troggio M."/>
            <person name="Cartwright D.A."/>
            <person name="Cestaro A."/>
            <person name="Pruss D."/>
            <person name="Pindo M."/>
            <person name="FitzGerald L.M."/>
            <person name="Vezzulli S."/>
            <person name="Reid J."/>
            <person name="Malacarne G."/>
            <person name="Iliev D."/>
            <person name="Coppola G."/>
            <person name="Wardell B."/>
            <person name="Micheletti D."/>
            <person name="Macalma T."/>
            <person name="Facci M."/>
            <person name="Mitchell J.T."/>
            <person name="Perazzolli M."/>
            <person name="Eldredge G."/>
            <person name="Gatto P."/>
            <person name="Oyzerski R."/>
            <person name="Moretto M."/>
            <person name="Gutin N."/>
            <person name="Stefanini M."/>
            <person name="Chen Y."/>
            <person name="Segala C."/>
            <person name="Davenport C."/>
            <person name="Dematte L."/>
            <person name="Mraz A."/>
            <person name="Battilana J."/>
            <person name="Stormo K."/>
            <person name="Costa F."/>
            <person name="Tao Q."/>
            <person name="Si-Ammour A."/>
            <person name="Harkins T."/>
            <person name="Lackey A."/>
            <person name="Perbost C."/>
            <person name="Taillon B."/>
            <person name="Stella A."/>
            <person name="Solovyev V."/>
            <person name="Fawcett J.A."/>
            <person name="Sterck L."/>
            <person name="Vandepoele K."/>
            <person name="Grando S.M."/>
            <person name="Toppo S."/>
            <person name="Moser C."/>
            <person name="Lanchbury J."/>
            <person name="Bogden R."/>
            <person name="Skolnick M."/>
            <person name="Sgaramella V."/>
            <person name="Bhatnagar S.K."/>
            <person name="Fontana P."/>
            <person name="Gutin A."/>
            <person name="Van de Peer Y."/>
            <person name="Salamini F."/>
            <person name="Viola R."/>
        </authorList>
    </citation>
    <scope>NUCLEOTIDE SEQUENCE</scope>
</reference>
<feature type="domain" description="BHLH" evidence="7">
    <location>
        <begin position="389"/>
        <end position="438"/>
    </location>
</feature>
<sequence length="545" mass="60155">MAEECTDSSVATSSSAPNWWDLHGSSTLSSCYNSTNPWSQPNPNSNSSCEEEVSISTSFTNASNHSGLTVESSRRLIEPASSTNELIGEPAASDSHLWSHVLLNVGSNGDLHGSQDVGENLLDALSSKSLSTGIFEPACDYLKKMDNSWEFTNSTSFSNFDKHFNGFSENFIGSERLTKLSDLVSNWSIAPPDPEVNHQFDPQICNMSLSSPMDIQYSQPDLCHMKLTFNESASRGMGASRNSGLLSCYRHDQKVENDHHEIGSSPGPLLRRPCQSNGIGYQFGLNGSIVGDNGKYYYGIPNTTCSNPRNFADVISFSSRLCKPLVDSRESKPCLKPLSLSDCKKQGLQTSSQARNNARGQGISNEGKKKRSDQDTSEAQTVMKKPKQESSTVSSVKMQAPKVKIGDRITALQQIVSPFGKTDTASVLYEAIGYIKFLQEQVQLLSNPYMKTNKDPWGGLDRKDKGDLKLDLKSRGDLEREVPGKWLRKALIKVVRAAKNESLLPMGNDPALLLYDEDLLLLIFLKDTSYIHKYSEFLKRKKGLN</sequence>
<dbReference type="InterPro" id="IPR045843">
    <property type="entry name" value="IND-like"/>
</dbReference>
<dbReference type="GO" id="GO:0003677">
    <property type="term" value="F:DNA binding"/>
    <property type="evidence" value="ECO:0007669"/>
    <property type="project" value="UniProtKB-KW"/>
</dbReference>
<dbReference type="GO" id="GO:0003700">
    <property type="term" value="F:DNA-binding transcription factor activity"/>
    <property type="evidence" value="ECO:0007669"/>
    <property type="project" value="InterPro"/>
</dbReference>
<dbReference type="Gene3D" id="4.10.280.10">
    <property type="entry name" value="Helix-loop-helix DNA-binding domain"/>
    <property type="match status" value="1"/>
</dbReference>
<accession>A5AFW3</accession>
<evidence type="ECO:0000256" key="6">
    <source>
        <dbReference type="SAM" id="MobiDB-lite"/>
    </source>
</evidence>
<evidence type="ECO:0000256" key="2">
    <source>
        <dbReference type="ARBA" id="ARBA00023015"/>
    </source>
</evidence>
<dbReference type="PROSITE" id="PS50888">
    <property type="entry name" value="BHLH"/>
    <property type="match status" value="1"/>
</dbReference>
<evidence type="ECO:0000256" key="1">
    <source>
        <dbReference type="ARBA" id="ARBA00004123"/>
    </source>
</evidence>
<comment type="subcellular location">
    <subcellularLocation>
        <location evidence="1">Nucleus</location>
    </subcellularLocation>
</comment>
<organism evidence="8">
    <name type="scientific">Vitis vinifera</name>
    <name type="common">Grape</name>
    <dbReference type="NCBI Taxonomy" id="29760"/>
    <lineage>
        <taxon>Eukaryota</taxon>
        <taxon>Viridiplantae</taxon>
        <taxon>Streptophyta</taxon>
        <taxon>Embryophyta</taxon>
        <taxon>Tracheophyta</taxon>
        <taxon>Spermatophyta</taxon>
        <taxon>Magnoliopsida</taxon>
        <taxon>eudicotyledons</taxon>
        <taxon>Gunneridae</taxon>
        <taxon>Pentapetalae</taxon>
        <taxon>rosids</taxon>
        <taxon>Vitales</taxon>
        <taxon>Vitaceae</taxon>
        <taxon>Viteae</taxon>
        <taxon>Vitis</taxon>
    </lineage>
</organism>
<dbReference type="InterPro" id="IPR011598">
    <property type="entry name" value="bHLH_dom"/>
</dbReference>
<keyword evidence="3" id="KW-0238">DNA-binding</keyword>
<evidence type="ECO:0000256" key="5">
    <source>
        <dbReference type="ARBA" id="ARBA00023242"/>
    </source>
</evidence>
<gene>
    <name evidence="8" type="ORF">VITISV_032596</name>
</gene>
<dbReference type="PANTHER" id="PTHR16223:SF383">
    <property type="entry name" value="TRANSCRIPTION FACTOR BHLH111"/>
    <property type="match status" value="1"/>
</dbReference>
<protein>
    <recommendedName>
        <fullName evidence="7">BHLH domain-containing protein</fullName>
    </recommendedName>
</protein>
<evidence type="ECO:0000259" key="7">
    <source>
        <dbReference type="PROSITE" id="PS50888"/>
    </source>
</evidence>
<dbReference type="InterPro" id="IPR045239">
    <property type="entry name" value="bHLH95_bHLH"/>
</dbReference>
<dbReference type="CDD" id="cd11393">
    <property type="entry name" value="bHLH_AtbHLH_like"/>
    <property type="match status" value="1"/>
</dbReference>
<dbReference type="SUPFAM" id="SSF47459">
    <property type="entry name" value="HLH, helix-loop-helix DNA-binding domain"/>
    <property type="match status" value="1"/>
</dbReference>
<keyword evidence="4" id="KW-0804">Transcription</keyword>
<dbReference type="AlphaFoldDB" id="A5AFW3"/>
<evidence type="ECO:0000256" key="4">
    <source>
        <dbReference type="ARBA" id="ARBA00023163"/>
    </source>
</evidence>